<keyword evidence="1" id="KW-1133">Transmembrane helix</keyword>
<feature type="transmembrane region" description="Helical" evidence="1">
    <location>
        <begin position="34"/>
        <end position="62"/>
    </location>
</feature>
<dbReference type="HOGENOM" id="CLU_028357_0_0_1"/>
<keyword evidence="1" id="KW-0472">Membrane</keyword>
<protein>
    <recommendedName>
        <fullName evidence="4">AB hydrolase-1 domain-containing protein</fullName>
    </recommendedName>
</protein>
<dbReference type="EMBL" id="KN840452">
    <property type="protein sequence ID" value="KIP10713.1"/>
    <property type="molecule type" value="Genomic_DNA"/>
</dbReference>
<dbReference type="InterPro" id="IPR029058">
    <property type="entry name" value="AB_hydrolase_fold"/>
</dbReference>
<dbReference type="Proteomes" id="UP000053257">
    <property type="component" value="Unassembled WGS sequence"/>
</dbReference>
<sequence>MAKSGQNSTENGPAEAEILHDIAESLHTSRSRDLSFYIVLILAVIPLWSVVPAAWAFVIYALHSGKIWSFAWKGRSLFALALVEAWNLTNSYCVSANSSIQVFFSVYHYHLAKCIRAPSSASHSDFNELQAAFRRVLQSGLAELPEYGYDEEDVGRPGSPEEDIIALERHDPRAVDFRNYLRTWFGKVPWSSVRRQEMFAWLHWSIYNAPFTSLDALPPARQKVLLEVLSMLEKRAGTSIPDGTNPHARPLLLTLDPVSVTWRPFFWYAGVALSNYYQRRRYESKYILRIPHAWTAESGPRPVVFMHGLGLGLTQYQLFLGDLFHAVNDRPVLVPLQPHVSQEIFHARYLRPMGRHESADVLAELLVKLGWARDQTKDVDVAGQEDANGVTVVSHSNGSFLHAWLLKAHPEMVSRSCFVDPVTFCSWEGDLCYNFIYRRCTTGLELVMKYFVGMELGVANFLQRHFDWSANALWYEQIPNARDPSRTMFFLGGRDAIVDASRVKRYLTSHGIRKGLWFDPDGRHGQALLAGGKEHAEILRWLCEPTPRL</sequence>
<dbReference type="OrthoDB" id="6431331at2759"/>
<keyword evidence="3" id="KW-1185">Reference proteome</keyword>
<accession>A0A0C3PT90</accession>
<dbReference type="PANTHER" id="PTHR37471:SF1">
    <property type="entry name" value="AB HYDROLASE-1 DOMAIN-CONTAINING PROTEIN"/>
    <property type="match status" value="1"/>
</dbReference>
<dbReference type="PANTHER" id="PTHR37471">
    <property type="entry name" value="UNNAMED PRODUCT"/>
    <property type="match status" value="1"/>
</dbReference>
<keyword evidence="1" id="KW-0812">Transmembrane</keyword>
<dbReference type="SUPFAM" id="SSF53474">
    <property type="entry name" value="alpha/beta-Hydrolases"/>
    <property type="match status" value="1"/>
</dbReference>
<evidence type="ECO:0000313" key="3">
    <source>
        <dbReference type="Proteomes" id="UP000053257"/>
    </source>
</evidence>
<gene>
    <name evidence="2" type="ORF">PHLGIDRAFT_65260</name>
</gene>
<name>A0A0C3PT90_PHLG1</name>
<evidence type="ECO:0000256" key="1">
    <source>
        <dbReference type="SAM" id="Phobius"/>
    </source>
</evidence>
<dbReference type="Gene3D" id="3.40.50.1820">
    <property type="entry name" value="alpha/beta hydrolase"/>
    <property type="match status" value="1"/>
</dbReference>
<organism evidence="2 3">
    <name type="scientific">Phlebiopsis gigantea (strain 11061_1 CR5-6)</name>
    <name type="common">White-rot fungus</name>
    <name type="synonym">Peniophora gigantea</name>
    <dbReference type="NCBI Taxonomy" id="745531"/>
    <lineage>
        <taxon>Eukaryota</taxon>
        <taxon>Fungi</taxon>
        <taxon>Dikarya</taxon>
        <taxon>Basidiomycota</taxon>
        <taxon>Agaricomycotina</taxon>
        <taxon>Agaricomycetes</taxon>
        <taxon>Polyporales</taxon>
        <taxon>Phanerochaetaceae</taxon>
        <taxon>Phlebiopsis</taxon>
    </lineage>
</organism>
<dbReference type="AlphaFoldDB" id="A0A0C3PT90"/>
<dbReference type="STRING" id="745531.A0A0C3PT90"/>
<proteinExistence type="predicted"/>
<evidence type="ECO:0008006" key="4">
    <source>
        <dbReference type="Google" id="ProtNLM"/>
    </source>
</evidence>
<reference evidence="2 3" key="1">
    <citation type="journal article" date="2014" name="PLoS Genet.">
        <title>Analysis of the Phlebiopsis gigantea genome, transcriptome and secretome provides insight into its pioneer colonization strategies of wood.</title>
        <authorList>
            <person name="Hori C."/>
            <person name="Ishida T."/>
            <person name="Igarashi K."/>
            <person name="Samejima M."/>
            <person name="Suzuki H."/>
            <person name="Master E."/>
            <person name="Ferreira P."/>
            <person name="Ruiz-Duenas F.J."/>
            <person name="Held B."/>
            <person name="Canessa P."/>
            <person name="Larrondo L.F."/>
            <person name="Schmoll M."/>
            <person name="Druzhinina I.S."/>
            <person name="Kubicek C.P."/>
            <person name="Gaskell J.A."/>
            <person name="Kersten P."/>
            <person name="St John F."/>
            <person name="Glasner J."/>
            <person name="Sabat G."/>
            <person name="Splinter BonDurant S."/>
            <person name="Syed K."/>
            <person name="Yadav J."/>
            <person name="Mgbeahuruike A.C."/>
            <person name="Kovalchuk A."/>
            <person name="Asiegbu F.O."/>
            <person name="Lackner G."/>
            <person name="Hoffmeister D."/>
            <person name="Rencoret J."/>
            <person name="Gutierrez A."/>
            <person name="Sun H."/>
            <person name="Lindquist E."/>
            <person name="Barry K."/>
            <person name="Riley R."/>
            <person name="Grigoriev I.V."/>
            <person name="Henrissat B."/>
            <person name="Kues U."/>
            <person name="Berka R.M."/>
            <person name="Martinez A.T."/>
            <person name="Covert S.F."/>
            <person name="Blanchette R.A."/>
            <person name="Cullen D."/>
        </authorList>
    </citation>
    <scope>NUCLEOTIDE SEQUENCE [LARGE SCALE GENOMIC DNA]</scope>
    <source>
        <strain evidence="2 3">11061_1 CR5-6</strain>
    </source>
</reference>
<evidence type="ECO:0000313" key="2">
    <source>
        <dbReference type="EMBL" id="KIP10713.1"/>
    </source>
</evidence>